<keyword evidence="4" id="KW-1185">Reference proteome</keyword>
<reference evidence="1" key="1">
    <citation type="submission" date="2021-02" db="EMBL/GenBank/DDBJ databases">
        <title>Genomic Encyclopedia of Type Strains, Phase IV (KMG-V): Genome sequencing to study the core and pangenomes of soil and plant-associated prokaryotes.</title>
        <authorList>
            <person name="Whitman W."/>
        </authorList>
    </citation>
    <scope>NUCLEOTIDE SEQUENCE</scope>
    <source>
        <strain evidence="1">USDA 406</strain>
    </source>
</reference>
<dbReference type="EMBL" id="JBGBZA010000002">
    <property type="protein sequence ID" value="MEY9318742.1"/>
    <property type="molecule type" value="Genomic_DNA"/>
</dbReference>
<comment type="caution">
    <text evidence="1">The sequence shown here is derived from an EMBL/GenBank/DDBJ whole genome shotgun (WGS) entry which is preliminary data.</text>
</comment>
<dbReference type="EMBL" id="JAFICZ010000001">
    <property type="protein sequence ID" value="MBP1295694.1"/>
    <property type="molecule type" value="Genomic_DNA"/>
</dbReference>
<evidence type="ECO:0000313" key="1">
    <source>
        <dbReference type="EMBL" id="MBP1295694.1"/>
    </source>
</evidence>
<dbReference type="RefSeq" id="WP_016840994.1">
    <property type="nucleotide sequence ID" value="NZ_CP126026.1"/>
</dbReference>
<name>A0A8I1YBV8_BRAEL</name>
<protein>
    <submittedName>
        <fullName evidence="1">Uncharacterized protein</fullName>
    </submittedName>
</protein>
<proteinExistence type="predicted"/>
<dbReference type="Proteomes" id="UP001565471">
    <property type="component" value="Unassembled WGS sequence"/>
</dbReference>
<sequence>MDDVRGYHAVTEGTSATEIGFALMSELLPVLVEKSIQIAWDFLERSGEIIDPGDASRFLLRNIDDMARAGERRPLMLANNAIDAYRRYKRLLAA</sequence>
<dbReference type="Proteomes" id="UP000673383">
    <property type="component" value="Unassembled WGS sequence"/>
</dbReference>
<reference evidence="2 4" key="2">
    <citation type="submission" date="2024-07" db="EMBL/GenBank/DDBJ databases">
        <title>Genomic Encyclopedia of Type Strains, Phase V (KMG-V): Genome sequencing to study the core and pangenomes of soil and plant-associated prokaryotes.</title>
        <authorList>
            <person name="Whitman W."/>
        </authorList>
    </citation>
    <scope>NUCLEOTIDE SEQUENCE [LARGE SCALE GENOMIC DNA]</scope>
    <source>
        <strain evidence="2 4">USDA 415</strain>
    </source>
</reference>
<evidence type="ECO:0000313" key="3">
    <source>
        <dbReference type="Proteomes" id="UP000673383"/>
    </source>
</evidence>
<accession>A0A8I1YBV8</accession>
<gene>
    <name evidence="2" type="ORF">ABIF29_005541</name>
    <name evidence="1" type="ORF">JOH49_005447</name>
</gene>
<evidence type="ECO:0000313" key="2">
    <source>
        <dbReference type="EMBL" id="MEY9318742.1"/>
    </source>
</evidence>
<evidence type="ECO:0000313" key="4">
    <source>
        <dbReference type="Proteomes" id="UP001565471"/>
    </source>
</evidence>
<organism evidence="1 3">
    <name type="scientific">Bradyrhizobium elkanii</name>
    <dbReference type="NCBI Taxonomy" id="29448"/>
    <lineage>
        <taxon>Bacteria</taxon>
        <taxon>Pseudomonadati</taxon>
        <taxon>Pseudomonadota</taxon>
        <taxon>Alphaproteobacteria</taxon>
        <taxon>Hyphomicrobiales</taxon>
        <taxon>Nitrobacteraceae</taxon>
        <taxon>Bradyrhizobium</taxon>
    </lineage>
</organism>
<dbReference type="AlphaFoldDB" id="A0A8I1YBV8"/>